<keyword evidence="4" id="KW-1185">Reference proteome</keyword>
<dbReference type="SUPFAM" id="SSF48317">
    <property type="entry name" value="Acid phosphatase/Vanadium-dependent haloperoxidase"/>
    <property type="match status" value="1"/>
</dbReference>
<accession>A0A246JN69</accession>
<evidence type="ECO:0000256" key="1">
    <source>
        <dbReference type="SAM" id="Phobius"/>
    </source>
</evidence>
<dbReference type="PANTHER" id="PTHR14969:SF13">
    <property type="entry name" value="AT30094P"/>
    <property type="match status" value="1"/>
</dbReference>
<dbReference type="SMART" id="SM00014">
    <property type="entry name" value="acidPPc"/>
    <property type="match status" value="1"/>
</dbReference>
<dbReference type="CDD" id="cd03392">
    <property type="entry name" value="PAP2_like_2"/>
    <property type="match status" value="1"/>
</dbReference>
<evidence type="ECO:0000313" key="3">
    <source>
        <dbReference type="EMBL" id="OWQ94062.1"/>
    </source>
</evidence>
<dbReference type="PANTHER" id="PTHR14969">
    <property type="entry name" value="SPHINGOSINE-1-PHOSPHATE PHOSPHOHYDROLASE"/>
    <property type="match status" value="1"/>
</dbReference>
<name>A0A246JN69_9SPHN</name>
<feature type="transmembrane region" description="Helical" evidence="1">
    <location>
        <begin position="60"/>
        <end position="90"/>
    </location>
</feature>
<dbReference type="Proteomes" id="UP000197361">
    <property type="component" value="Unassembled WGS sequence"/>
</dbReference>
<keyword evidence="1" id="KW-1133">Transmembrane helix</keyword>
<protein>
    <recommendedName>
        <fullName evidence="2">Phosphatidic acid phosphatase type 2/haloperoxidase domain-containing protein</fullName>
    </recommendedName>
</protein>
<dbReference type="InterPro" id="IPR000326">
    <property type="entry name" value="PAP2/HPO"/>
</dbReference>
<dbReference type="EMBL" id="NISK01000005">
    <property type="protein sequence ID" value="OWQ94062.1"/>
    <property type="molecule type" value="Genomic_DNA"/>
</dbReference>
<proteinExistence type="predicted"/>
<dbReference type="InterPro" id="IPR036938">
    <property type="entry name" value="PAP2/HPO_sf"/>
</dbReference>
<dbReference type="AlphaFoldDB" id="A0A246JN69"/>
<gene>
    <name evidence="3" type="ORF">CDQ92_18775</name>
</gene>
<organism evidence="3 4">
    <name type="scientific">Sphingopyxis bauzanensis</name>
    <dbReference type="NCBI Taxonomy" id="651663"/>
    <lineage>
        <taxon>Bacteria</taxon>
        <taxon>Pseudomonadati</taxon>
        <taxon>Pseudomonadota</taxon>
        <taxon>Alphaproteobacteria</taxon>
        <taxon>Sphingomonadales</taxon>
        <taxon>Sphingomonadaceae</taxon>
        <taxon>Sphingopyxis</taxon>
    </lineage>
</organism>
<reference evidence="3 4" key="1">
    <citation type="journal article" date="2010" name="Int. J. Syst. Evol. Microbiol.">
        <title>Sphingopyxis bauzanensis sp. nov., a psychrophilic bacterium isolated from soil.</title>
        <authorList>
            <person name="Zhang D.C."/>
            <person name="Liu H.C."/>
            <person name="Xin Y.H."/>
            <person name="Zhou Y.G."/>
            <person name="Schinner F."/>
            <person name="Margesin R."/>
        </authorList>
    </citation>
    <scope>NUCLEOTIDE SEQUENCE [LARGE SCALE GENOMIC DNA]</scope>
    <source>
        <strain evidence="3 4">DSM 22271</strain>
    </source>
</reference>
<evidence type="ECO:0000313" key="4">
    <source>
        <dbReference type="Proteomes" id="UP000197361"/>
    </source>
</evidence>
<sequence length="223" mass="23566">MAINDGVKAAPSRTAIIRNALIATLLLFAMVSAVVAAGLVDGLDQQISAALVMTVDTAPSWWILFMQGVSWIGGGLPRWGIVILLCALVWHWCGPRCAAALGGASLIANFASSVLKMSFGRPRPDLVPHLDHVGSAAYPSGHATSAAVVYLLLAWLAPLRWRTAAWALAATMIIFNAFSRIMLGVHWASDIVGGTLLGAAFALLGAWWVGARRERNGGALRES</sequence>
<feature type="domain" description="Phosphatidic acid phosphatase type 2/haloperoxidase" evidence="2">
    <location>
        <begin position="95"/>
        <end position="206"/>
    </location>
</feature>
<comment type="caution">
    <text evidence="3">The sequence shown here is derived from an EMBL/GenBank/DDBJ whole genome shotgun (WGS) entry which is preliminary data.</text>
</comment>
<dbReference type="Pfam" id="PF01569">
    <property type="entry name" value="PAP2"/>
    <property type="match status" value="1"/>
</dbReference>
<dbReference type="Gene3D" id="1.20.144.10">
    <property type="entry name" value="Phosphatidic acid phosphatase type 2/haloperoxidase"/>
    <property type="match status" value="2"/>
</dbReference>
<keyword evidence="1" id="KW-0472">Membrane</keyword>
<feature type="transmembrane region" description="Helical" evidence="1">
    <location>
        <begin position="135"/>
        <end position="157"/>
    </location>
</feature>
<feature type="transmembrane region" description="Helical" evidence="1">
    <location>
        <begin position="20"/>
        <end position="40"/>
    </location>
</feature>
<feature type="transmembrane region" description="Helical" evidence="1">
    <location>
        <begin position="191"/>
        <end position="211"/>
    </location>
</feature>
<keyword evidence="1" id="KW-0812">Transmembrane</keyword>
<feature type="transmembrane region" description="Helical" evidence="1">
    <location>
        <begin position="164"/>
        <end position="185"/>
    </location>
</feature>
<evidence type="ECO:0000259" key="2">
    <source>
        <dbReference type="SMART" id="SM00014"/>
    </source>
</evidence>
<feature type="transmembrane region" description="Helical" evidence="1">
    <location>
        <begin position="97"/>
        <end position="115"/>
    </location>
</feature>